<accession>A0A2S7WNU8</accession>
<sequence length="293" mass="33017">MKLVIKNFSKTYPNGVQALRNVNLTINKGMFGLLGPNGAGKSTLMRTLATLQDVDEGEATLGDIDILKNKSEIRKILGYLPQDFGVYPRVTAKEMLLHYAALKGISGSKNRKKLVDDLLHQVNLFEFRNKRLSSFSGGMKRRFGIAQAFIGDPKMIIVDEPTAGLDPAERVRFNNLLSEISENIIVILSTHIVDDINELCKQMAILNKGKLLTSGNPSELKNSLDGKIWKKAITKKELPEYQKEHQVIFTKLEESTPVIHVYNKQKPNETFQYKKPDLQDVYFYSVNSPYASL</sequence>
<dbReference type="PANTHER" id="PTHR43335:SF2">
    <property type="entry name" value="ABC TRANSPORTER, ATP-BINDING PROTEIN"/>
    <property type="match status" value="1"/>
</dbReference>
<evidence type="ECO:0000256" key="3">
    <source>
        <dbReference type="ARBA" id="ARBA00022741"/>
    </source>
</evidence>
<gene>
    <name evidence="6" type="ORF">BTO18_08795</name>
</gene>
<evidence type="ECO:0000313" key="7">
    <source>
        <dbReference type="Proteomes" id="UP000238882"/>
    </source>
</evidence>
<dbReference type="PANTHER" id="PTHR43335">
    <property type="entry name" value="ABC TRANSPORTER, ATP-BINDING PROTEIN"/>
    <property type="match status" value="1"/>
</dbReference>
<keyword evidence="2" id="KW-0813">Transport</keyword>
<protein>
    <submittedName>
        <fullName evidence="6">Multidrug ABC transporter ATP-binding protein</fullName>
    </submittedName>
</protein>
<evidence type="ECO:0000259" key="5">
    <source>
        <dbReference type="PROSITE" id="PS50893"/>
    </source>
</evidence>
<dbReference type="Gene3D" id="3.40.50.300">
    <property type="entry name" value="P-loop containing nucleotide triphosphate hydrolases"/>
    <property type="match status" value="1"/>
</dbReference>
<evidence type="ECO:0000256" key="1">
    <source>
        <dbReference type="ARBA" id="ARBA00005417"/>
    </source>
</evidence>
<keyword evidence="7" id="KW-1185">Reference proteome</keyword>
<evidence type="ECO:0000313" key="6">
    <source>
        <dbReference type="EMBL" id="PQJ79263.1"/>
    </source>
</evidence>
<dbReference type="CDD" id="cd03264">
    <property type="entry name" value="ABC_drug_resistance_like"/>
    <property type="match status" value="1"/>
</dbReference>
<dbReference type="EMBL" id="MSCN01000001">
    <property type="protein sequence ID" value="PQJ79263.1"/>
    <property type="molecule type" value="Genomic_DNA"/>
</dbReference>
<dbReference type="AlphaFoldDB" id="A0A2S7WNU8"/>
<keyword evidence="4 6" id="KW-0067">ATP-binding</keyword>
<dbReference type="GO" id="GO:0016887">
    <property type="term" value="F:ATP hydrolysis activity"/>
    <property type="evidence" value="ECO:0007669"/>
    <property type="project" value="InterPro"/>
</dbReference>
<organism evidence="6 7">
    <name type="scientific">Polaribacter porphyrae</name>
    <dbReference type="NCBI Taxonomy" id="1137780"/>
    <lineage>
        <taxon>Bacteria</taxon>
        <taxon>Pseudomonadati</taxon>
        <taxon>Bacteroidota</taxon>
        <taxon>Flavobacteriia</taxon>
        <taxon>Flavobacteriales</taxon>
        <taxon>Flavobacteriaceae</taxon>
    </lineage>
</organism>
<feature type="domain" description="ABC transporter" evidence="5">
    <location>
        <begin position="3"/>
        <end position="233"/>
    </location>
</feature>
<evidence type="ECO:0000256" key="4">
    <source>
        <dbReference type="ARBA" id="ARBA00022840"/>
    </source>
</evidence>
<dbReference type="Proteomes" id="UP000238882">
    <property type="component" value="Unassembled WGS sequence"/>
</dbReference>
<dbReference type="PROSITE" id="PS00211">
    <property type="entry name" value="ABC_TRANSPORTER_1"/>
    <property type="match status" value="1"/>
</dbReference>
<dbReference type="InterPro" id="IPR027417">
    <property type="entry name" value="P-loop_NTPase"/>
</dbReference>
<dbReference type="Pfam" id="PF00005">
    <property type="entry name" value="ABC_tran"/>
    <property type="match status" value="1"/>
</dbReference>
<comment type="caution">
    <text evidence="6">The sequence shown here is derived from an EMBL/GenBank/DDBJ whole genome shotgun (WGS) entry which is preliminary data.</text>
</comment>
<dbReference type="InterPro" id="IPR003593">
    <property type="entry name" value="AAA+_ATPase"/>
</dbReference>
<dbReference type="SUPFAM" id="SSF52540">
    <property type="entry name" value="P-loop containing nucleoside triphosphate hydrolases"/>
    <property type="match status" value="1"/>
</dbReference>
<name>A0A2S7WNU8_9FLAO</name>
<dbReference type="RefSeq" id="WP_105015862.1">
    <property type="nucleotide sequence ID" value="NZ_MSCN01000001.1"/>
</dbReference>
<dbReference type="OrthoDB" id="9801987at2"/>
<dbReference type="GO" id="GO:0005524">
    <property type="term" value="F:ATP binding"/>
    <property type="evidence" value="ECO:0007669"/>
    <property type="project" value="UniProtKB-KW"/>
</dbReference>
<proteinExistence type="inferred from homology"/>
<comment type="similarity">
    <text evidence="1">Belongs to the ABC transporter superfamily.</text>
</comment>
<reference evidence="6 7" key="1">
    <citation type="submission" date="2016-12" db="EMBL/GenBank/DDBJ databases">
        <title>Trade-off between light-utilization and light-protection in marine flavobacteria.</title>
        <authorList>
            <person name="Kumagai Y."/>
            <person name="Yoshizawa S."/>
            <person name="Kogure K."/>
            <person name="Iwasaki W."/>
        </authorList>
    </citation>
    <scope>NUCLEOTIDE SEQUENCE [LARGE SCALE GENOMIC DNA]</scope>
    <source>
        <strain evidence="6 7">NBRC 108759</strain>
    </source>
</reference>
<keyword evidence="3" id="KW-0547">Nucleotide-binding</keyword>
<dbReference type="SMART" id="SM00382">
    <property type="entry name" value="AAA"/>
    <property type="match status" value="1"/>
</dbReference>
<dbReference type="InterPro" id="IPR017871">
    <property type="entry name" value="ABC_transporter-like_CS"/>
</dbReference>
<dbReference type="PROSITE" id="PS50893">
    <property type="entry name" value="ABC_TRANSPORTER_2"/>
    <property type="match status" value="1"/>
</dbReference>
<evidence type="ECO:0000256" key="2">
    <source>
        <dbReference type="ARBA" id="ARBA00022448"/>
    </source>
</evidence>
<dbReference type="InterPro" id="IPR003439">
    <property type="entry name" value="ABC_transporter-like_ATP-bd"/>
</dbReference>